<dbReference type="AlphaFoldDB" id="A0A9X4RN49"/>
<evidence type="ECO:0000256" key="15">
    <source>
        <dbReference type="ARBA" id="ARBA00023316"/>
    </source>
</evidence>
<keyword evidence="8" id="KW-0328">Glycosyltransferase</keyword>
<evidence type="ECO:0000313" key="22">
    <source>
        <dbReference type="Proteomes" id="UP001154240"/>
    </source>
</evidence>
<dbReference type="GO" id="GO:0006508">
    <property type="term" value="P:proteolysis"/>
    <property type="evidence" value="ECO:0007669"/>
    <property type="project" value="UniProtKB-KW"/>
</dbReference>
<dbReference type="SUPFAM" id="SSF56601">
    <property type="entry name" value="beta-lactamase/transpeptidase-like"/>
    <property type="match status" value="1"/>
</dbReference>
<comment type="caution">
    <text evidence="21">The sequence shown here is derived from an EMBL/GenBank/DDBJ whole genome shotgun (WGS) entry which is preliminary data.</text>
</comment>
<name>A0A9X4RN49_9BACT</name>
<accession>A0A9X4RN49</accession>
<dbReference type="PANTHER" id="PTHR32282">
    <property type="entry name" value="BINDING PROTEIN TRANSPEPTIDASE, PUTATIVE-RELATED"/>
    <property type="match status" value="1"/>
</dbReference>
<reference evidence="21" key="2">
    <citation type="submission" date="2022-10" db="EMBL/GenBank/DDBJ databases">
        <authorList>
            <person name="Aronson H.S."/>
        </authorList>
    </citation>
    <scope>NUCLEOTIDE SEQUENCE</scope>
    <source>
        <strain evidence="21">RS19-109</strain>
    </source>
</reference>
<dbReference type="GO" id="GO:0005886">
    <property type="term" value="C:plasma membrane"/>
    <property type="evidence" value="ECO:0007669"/>
    <property type="project" value="UniProtKB-SubCell"/>
</dbReference>
<feature type="domain" description="Glycosyl transferase family 51" evidence="20">
    <location>
        <begin position="178"/>
        <end position="325"/>
    </location>
</feature>
<evidence type="ECO:0000256" key="18">
    <source>
        <dbReference type="SAM" id="MobiDB-lite"/>
    </source>
</evidence>
<feature type="compositionally biased region" description="Acidic residues" evidence="18">
    <location>
        <begin position="537"/>
        <end position="546"/>
    </location>
</feature>
<evidence type="ECO:0000256" key="3">
    <source>
        <dbReference type="ARBA" id="ARBA00007090"/>
    </source>
</evidence>
<keyword evidence="11" id="KW-0133">Cell shape</keyword>
<evidence type="ECO:0000256" key="9">
    <source>
        <dbReference type="ARBA" id="ARBA00022679"/>
    </source>
</evidence>
<dbReference type="RefSeq" id="WP_307633853.1">
    <property type="nucleotide sequence ID" value="NZ_JAPHEH010000001.1"/>
</dbReference>
<protein>
    <submittedName>
        <fullName evidence="21">Transglycosylase domain-containing protein</fullName>
    </submittedName>
</protein>
<comment type="similarity">
    <text evidence="4">In the N-terminal section; belongs to the glycosyltransferase 51 family.</text>
</comment>
<keyword evidence="22" id="KW-1185">Reference proteome</keyword>
<evidence type="ECO:0000256" key="10">
    <source>
        <dbReference type="ARBA" id="ARBA00022801"/>
    </source>
</evidence>
<proteinExistence type="inferred from homology"/>
<dbReference type="GO" id="GO:0009252">
    <property type="term" value="P:peptidoglycan biosynthetic process"/>
    <property type="evidence" value="ECO:0007669"/>
    <property type="project" value="UniProtKB-KW"/>
</dbReference>
<evidence type="ECO:0000256" key="8">
    <source>
        <dbReference type="ARBA" id="ARBA00022676"/>
    </source>
</evidence>
<dbReference type="Gene3D" id="1.10.3810.10">
    <property type="entry name" value="Biosynthetic peptidoglycan transglycosylase-like"/>
    <property type="match status" value="1"/>
</dbReference>
<dbReference type="InterPro" id="IPR023346">
    <property type="entry name" value="Lysozyme-like_dom_sf"/>
</dbReference>
<dbReference type="Gene3D" id="3.40.710.10">
    <property type="entry name" value="DD-peptidase/beta-lactamase superfamily"/>
    <property type="match status" value="1"/>
</dbReference>
<keyword evidence="6" id="KW-0121">Carboxypeptidase</keyword>
<dbReference type="InterPro" id="IPR001264">
    <property type="entry name" value="Glyco_trans_51"/>
</dbReference>
<evidence type="ECO:0000256" key="1">
    <source>
        <dbReference type="ARBA" id="ARBA00004236"/>
    </source>
</evidence>
<evidence type="ECO:0000256" key="12">
    <source>
        <dbReference type="ARBA" id="ARBA00022984"/>
    </source>
</evidence>
<feature type="domain" description="Penicillin-binding protein transpeptidase" evidence="19">
    <location>
        <begin position="515"/>
        <end position="786"/>
    </location>
</feature>
<gene>
    <name evidence="21" type="ORF">OLX77_12055</name>
</gene>
<keyword evidence="13" id="KW-0472">Membrane</keyword>
<dbReference type="GO" id="GO:0008658">
    <property type="term" value="F:penicillin binding"/>
    <property type="evidence" value="ECO:0007669"/>
    <property type="project" value="InterPro"/>
</dbReference>
<comment type="catalytic activity">
    <reaction evidence="17">
        <text>[GlcNAc-(1-&gt;4)-Mur2Ac(oyl-L-Ala-gamma-D-Glu-L-Lys-D-Ala-D-Ala)](n)-di-trans,octa-cis-undecaprenyl diphosphate + beta-D-GlcNAc-(1-&gt;4)-Mur2Ac(oyl-L-Ala-gamma-D-Glu-L-Lys-D-Ala-D-Ala)-di-trans,octa-cis-undecaprenyl diphosphate = [GlcNAc-(1-&gt;4)-Mur2Ac(oyl-L-Ala-gamma-D-Glu-L-Lys-D-Ala-D-Ala)](n+1)-di-trans,octa-cis-undecaprenyl diphosphate + di-trans,octa-cis-undecaprenyl diphosphate + H(+)</text>
        <dbReference type="Rhea" id="RHEA:23708"/>
        <dbReference type="Rhea" id="RHEA-COMP:9602"/>
        <dbReference type="Rhea" id="RHEA-COMP:9603"/>
        <dbReference type="ChEBI" id="CHEBI:15378"/>
        <dbReference type="ChEBI" id="CHEBI:58405"/>
        <dbReference type="ChEBI" id="CHEBI:60033"/>
        <dbReference type="ChEBI" id="CHEBI:78435"/>
        <dbReference type="EC" id="2.4.99.28"/>
    </reaction>
</comment>
<keyword evidence="9" id="KW-0808">Transferase</keyword>
<feature type="region of interest" description="Disordered" evidence="18">
    <location>
        <begin position="1"/>
        <end position="24"/>
    </location>
</feature>
<feature type="compositionally biased region" description="Basic and acidic residues" evidence="18">
    <location>
        <begin position="14"/>
        <end position="24"/>
    </location>
</feature>
<dbReference type="EMBL" id="JAPHEH010000001">
    <property type="protein sequence ID" value="MDG4476888.1"/>
    <property type="molecule type" value="Genomic_DNA"/>
</dbReference>
<keyword evidence="14" id="KW-0511">Multifunctional enzyme</keyword>
<comment type="subcellular location">
    <subcellularLocation>
        <location evidence="1">Cell membrane</location>
    </subcellularLocation>
</comment>
<evidence type="ECO:0000256" key="4">
    <source>
        <dbReference type="ARBA" id="ARBA00007739"/>
    </source>
</evidence>
<dbReference type="GO" id="GO:0030288">
    <property type="term" value="C:outer membrane-bounded periplasmic space"/>
    <property type="evidence" value="ECO:0007669"/>
    <property type="project" value="TreeGrafter"/>
</dbReference>
<evidence type="ECO:0000256" key="16">
    <source>
        <dbReference type="ARBA" id="ARBA00034000"/>
    </source>
</evidence>
<reference evidence="21" key="1">
    <citation type="journal article" date="2022" name="bioRxiv">
        <title>Thiovibrio frasassiensisgen. nov., sp. nov., an autotrophic, elemental sulfur disproportionating bacterium isolated from sulfidic karst sediment, and proposal of Thiovibrionaceae fam. nov.</title>
        <authorList>
            <person name="Aronson H."/>
            <person name="Thomas C."/>
            <person name="Bhattacharyya M."/>
            <person name="Eckstein S."/>
            <person name="Jensen S."/>
            <person name="Barco R."/>
            <person name="Macalady J."/>
            <person name="Amend J."/>
        </authorList>
    </citation>
    <scope>NUCLEOTIDE SEQUENCE</scope>
    <source>
        <strain evidence="21">RS19-109</strain>
    </source>
</reference>
<dbReference type="GO" id="GO:0009002">
    <property type="term" value="F:serine-type D-Ala-D-Ala carboxypeptidase activity"/>
    <property type="evidence" value="ECO:0007669"/>
    <property type="project" value="UniProtKB-EC"/>
</dbReference>
<dbReference type="InterPro" id="IPR001460">
    <property type="entry name" value="PCN-bd_Tpept"/>
</dbReference>
<dbReference type="Pfam" id="PF00912">
    <property type="entry name" value="Transgly"/>
    <property type="match status" value="1"/>
</dbReference>
<comment type="pathway">
    <text evidence="2">Cell wall biogenesis; peptidoglycan biosynthesis.</text>
</comment>
<keyword evidence="12" id="KW-0573">Peptidoglycan synthesis</keyword>
<keyword evidence="10" id="KW-0378">Hydrolase</keyword>
<dbReference type="InterPro" id="IPR012338">
    <property type="entry name" value="Beta-lactam/transpept-like"/>
</dbReference>
<evidence type="ECO:0000256" key="6">
    <source>
        <dbReference type="ARBA" id="ARBA00022645"/>
    </source>
</evidence>
<evidence type="ECO:0000259" key="20">
    <source>
        <dbReference type="Pfam" id="PF00912"/>
    </source>
</evidence>
<dbReference type="GO" id="GO:0008360">
    <property type="term" value="P:regulation of cell shape"/>
    <property type="evidence" value="ECO:0007669"/>
    <property type="project" value="UniProtKB-KW"/>
</dbReference>
<sequence length="948" mass="108192">MDKPKQPESPQTENKSDDQGKQKIFDPREQAIKYKAYRHIFSDKDVKKGLDEKSIIRKIKKSKSLSGRYRQYLEMRDDDNRGSHTYPWQNPFNRFLFWGAYWIPRFMKWGSLLALALFILNYIPGPTQHIIEVLIARSVYDTAPIERLPDDLETYAHSADIKDSRGAIIKSYGKRKVTQQIPAAAQKALLACEDHYFLPHPGNTWYENLFLIHPGVSWLNLVGAVKDTLQGDPRGASTIVMQNAKKILGNEKRTIANKLEEIIIAYMMVAKFGKEKNLNFYINTVPVGANIYGFPAAATNYFKKDLATLNMQQLVTIGSFIPNHNRQIAFYEIVNGKNFSDLSPALQGHARSAINKINLALTHLWKRKEIADDQYRSWLLTDEESIRRIGFRDFRSPLYGEEEWTSWNVIKEVSSRTYTLNGREISGTQLLLDEKGAVSIETGTDLALVEKMKVIIGEFLESSYFKEILASSNQGTWLRDKERYTSRGLTPPYTDFNSFLEYLQHNINVGLLAVNQKGEIVAYVGGKEFLQTRNDEKDEEEDEAPDPSETAAGTSAGKSSNQKAVIIDIMNTKAKITPSSTMKPIIAYYAMVANNAKMSDRFADKPIEYKYVASTGRQTWLPRNWYNYDANRPMGHEYNLLEAQVISVNTIFARLYTNPLLRNAMLQGFDQVGLDYSKEDAKYWPFGIGSSAVSVQQWLGIYNAFLDGQYRDPSFVRRIQINGKTIYDRDQDEQYAKIPLFDSKKEREAEMNALYEVCNRGTGSAMKTEFKHHKNLVSGKTGTAPMNKSALFISHFNPYRDRQTHKDRTLTMLISVTTNTGGFKSVGTSGNAPAKIAGRIYNHLFQQELQEMMDKNIDKAKREDTHFRNNQVYWANVNRYMDTLLTGKCGNTLISDNIIGVDDYGEALVQILNSNTKIYTGRDDVFSQLVQYYCDQEKMVRMDSAPAN</sequence>
<dbReference type="GO" id="GO:0071555">
    <property type="term" value="P:cell wall organization"/>
    <property type="evidence" value="ECO:0007669"/>
    <property type="project" value="UniProtKB-KW"/>
</dbReference>
<evidence type="ECO:0000259" key="19">
    <source>
        <dbReference type="Pfam" id="PF00905"/>
    </source>
</evidence>
<dbReference type="GO" id="GO:0008955">
    <property type="term" value="F:peptidoglycan glycosyltransferase activity"/>
    <property type="evidence" value="ECO:0007669"/>
    <property type="project" value="UniProtKB-EC"/>
</dbReference>
<evidence type="ECO:0000256" key="5">
    <source>
        <dbReference type="ARBA" id="ARBA00022475"/>
    </source>
</evidence>
<evidence type="ECO:0000256" key="7">
    <source>
        <dbReference type="ARBA" id="ARBA00022670"/>
    </source>
</evidence>
<dbReference type="SUPFAM" id="SSF53955">
    <property type="entry name" value="Lysozyme-like"/>
    <property type="match status" value="1"/>
</dbReference>
<keyword evidence="15" id="KW-0961">Cell wall biogenesis/degradation</keyword>
<comment type="similarity">
    <text evidence="3">In the C-terminal section; belongs to the transpeptidase family.</text>
</comment>
<keyword evidence="5" id="KW-1003">Cell membrane</keyword>
<evidence type="ECO:0000256" key="13">
    <source>
        <dbReference type="ARBA" id="ARBA00023136"/>
    </source>
</evidence>
<dbReference type="InterPro" id="IPR036950">
    <property type="entry name" value="PBP_transglycosylase"/>
</dbReference>
<evidence type="ECO:0000256" key="2">
    <source>
        <dbReference type="ARBA" id="ARBA00004752"/>
    </source>
</evidence>
<dbReference type="Proteomes" id="UP001154240">
    <property type="component" value="Unassembled WGS sequence"/>
</dbReference>
<dbReference type="PANTHER" id="PTHR32282:SF11">
    <property type="entry name" value="PENICILLIN-BINDING PROTEIN 1B"/>
    <property type="match status" value="1"/>
</dbReference>
<evidence type="ECO:0000256" key="11">
    <source>
        <dbReference type="ARBA" id="ARBA00022960"/>
    </source>
</evidence>
<feature type="region of interest" description="Disordered" evidence="18">
    <location>
        <begin position="533"/>
        <end position="559"/>
    </location>
</feature>
<evidence type="ECO:0000313" key="21">
    <source>
        <dbReference type="EMBL" id="MDG4476888.1"/>
    </source>
</evidence>
<keyword evidence="7" id="KW-0645">Protease</keyword>
<organism evidence="21 22">
    <name type="scientific">Thiovibrio frasassiensis</name>
    <dbReference type="NCBI Taxonomy" id="2984131"/>
    <lineage>
        <taxon>Bacteria</taxon>
        <taxon>Pseudomonadati</taxon>
        <taxon>Thermodesulfobacteriota</taxon>
        <taxon>Desulfobulbia</taxon>
        <taxon>Desulfobulbales</taxon>
        <taxon>Thiovibrionaceae</taxon>
        <taxon>Thiovibrio</taxon>
    </lineage>
</organism>
<comment type="catalytic activity">
    <reaction evidence="16">
        <text>Preferential cleavage: (Ac)2-L-Lys-D-Ala-|-D-Ala. Also transpeptidation of peptidyl-alanyl moieties that are N-acyl substituents of D-alanine.</text>
        <dbReference type="EC" id="3.4.16.4"/>
    </reaction>
</comment>
<evidence type="ECO:0000256" key="14">
    <source>
        <dbReference type="ARBA" id="ARBA00023268"/>
    </source>
</evidence>
<dbReference type="InterPro" id="IPR050396">
    <property type="entry name" value="Glycosyltr_51/Transpeptidase"/>
</dbReference>
<evidence type="ECO:0000256" key="17">
    <source>
        <dbReference type="ARBA" id="ARBA00049902"/>
    </source>
</evidence>
<dbReference type="Pfam" id="PF00905">
    <property type="entry name" value="Transpeptidase"/>
    <property type="match status" value="1"/>
</dbReference>